<dbReference type="Pfam" id="PF02899">
    <property type="entry name" value="Phage_int_SAM_1"/>
    <property type="match status" value="1"/>
</dbReference>
<evidence type="ECO:0000259" key="5">
    <source>
        <dbReference type="PROSITE" id="PS51898"/>
    </source>
</evidence>
<dbReference type="EMBL" id="FOKA01000024">
    <property type="protein sequence ID" value="SFB42102.1"/>
    <property type="molecule type" value="Genomic_DNA"/>
</dbReference>
<dbReference type="InterPro" id="IPR004107">
    <property type="entry name" value="Integrase_SAM-like_N"/>
</dbReference>
<dbReference type="Proteomes" id="UP000199012">
    <property type="component" value="Unassembled WGS sequence"/>
</dbReference>
<reference evidence="7 8" key="1">
    <citation type="submission" date="2016-10" db="EMBL/GenBank/DDBJ databases">
        <authorList>
            <person name="de Groot N.N."/>
        </authorList>
    </citation>
    <scope>NUCLEOTIDE SEQUENCE [LARGE SCALE GENOMIC DNA]</scope>
    <source>
        <strain evidence="7 8">CGMCC 4.6945</strain>
    </source>
</reference>
<dbReference type="InterPro" id="IPR050090">
    <property type="entry name" value="Tyrosine_recombinase_XerCD"/>
</dbReference>
<dbReference type="Gene3D" id="1.10.150.130">
    <property type="match status" value="1"/>
</dbReference>
<keyword evidence="2 4" id="KW-0238">DNA-binding</keyword>
<name>A0A1I1AX56_9CELL</name>
<dbReference type="Gene3D" id="1.10.443.10">
    <property type="entry name" value="Intergrase catalytic core"/>
    <property type="match status" value="1"/>
</dbReference>
<dbReference type="PROSITE" id="PS51900">
    <property type="entry name" value="CB"/>
    <property type="match status" value="1"/>
</dbReference>
<dbReference type="OrthoDB" id="1822491at2"/>
<evidence type="ECO:0000256" key="3">
    <source>
        <dbReference type="ARBA" id="ARBA00023172"/>
    </source>
</evidence>
<evidence type="ECO:0000256" key="4">
    <source>
        <dbReference type="PROSITE-ProRule" id="PRU01248"/>
    </source>
</evidence>
<dbReference type="GO" id="GO:0015074">
    <property type="term" value="P:DNA integration"/>
    <property type="evidence" value="ECO:0007669"/>
    <property type="project" value="UniProtKB-KW"/>
</dbReference>
<dbReference type="Pfam" id="PF00589">
    <property type="entry name" value="Phage_integrase"/>
    <property type="match status" value="1"/>
</dbReference>
<protein>
    <submittedName>
        <fullName evidence="7">Site-specific recombinase XerD</fullName>
    </submittedName>
</protein>
<evidence type="ECO:0000313" key="7">
    <source>
        <dbReference type="EMBL" id="SFB42102.1"/>
    </source>
</evidence>
<accession>A0A1I1AX56</accession>
<gene>
    <name evidence="7" type="ORF">SAMN05421867_12416</name>
</gene>
<dbReference type="STRING" id="988821.SAMN05421867_12416"/>
<dbReference type="RefSeq" id="WP_090035236.1">
    <property type="nucleotide sequence ID" value="NZ_BONM01000043.1"/>
</dbReference>
<keyword evidence="1" id="KW-0229">DNA integration</keyword>
<dbReference type="InterPro" id="IPR011010">
    <property type="entry name" value="DNA_brk_join_enz"/>
</dbReference>
<dbReference type="CDD" id="cd00397">
    <property type="entry name" value="DNA_BRE_C"/>
    <property type="match status" value="1"/>
</dbReference>
<dbReference type="InterPro" id="IPR002104">
    <property type="entry name" value="Integrase_catalytic"/>
</dbReference>
<evidence type="ECO:0000256" key="1">
    <source>
        <dbReference type="ARBA" id="ARBA00022908"/>
    </source>
</evidence>
<feature type="domain" description="Tyr recombinase" evidence="5">
    <location>
        <begin position="173"/>
        <end position="365"/>
    </location>
</feature>
<dbReference type="PROSITE" id="PS51898">
    <property type="entry name" value="TYR_RECOMBINASE"/>
    <property type="match status" value="1"/>
</dbReference>
<dbReference type="InterPro" id="IPR010998">
    <property type="entry name" value="Integrase_recombinase_N"/>
</dbReference>
<dbReference type="PANTHER" id="PTHR30349">
    <property type="entry name" value="PHAGE INTEGRASE-RELATED"/>
    <property type="match status" value="1"/>
</dbReference>
<evidence type="ECO:0000256" key="2">
    <source>
        <dbReference type="ARBA" id="ARBA00023125"/>
    </source>
</evidence>
<evidence type="ECO:0000259" key="6">
    <source>
        <dbReference type="PROSITE" id="PS51900"/>
    </source>
</evidence>
<feature type="domain" description="Core-binding (CB)" evidence="6">
    <location>
        <begin position="22"/>
        <end position="128"/>
    </location>
</feature>
<dbReference type="GO" id="GO:0006310">
    <property type="term" value="P:DNA recombination"/>
    <property type="evidence" value="ECO:0007669"/>
    <property type="project" value="UniProtKB-KW"/>
</dbReference>
<dbReference type="GO" id="GO:0003677">
    <property type="term" value="F:DNA binding"/>
    <property type="evidence" value="ECO:0007669"/>
    <property type="project" value="UniProtKB-UniRule"/>
</dbReference>
<dbReference type="InterPro" id="IPR013762">
    <property type="entry name" value="Integrase-like_cat_sf"/>
</dbReference>
<dbReference type="PANTHER" id="PTHR30349:SF81">
    <property type="entry name" value="TYROSINE RECOMBINASE XERC"/>
    <property type="match status" value="1"/>
</dbReference>
<organism evidence="7 8">
    <name type="scientific">Cellulomonas marina</name>
    <dbReference type="NCBI Taxonomy" id="988821"/>
    <lineage>
        <taxon>Bacteria</taxon>
        <taxon>Bacillati</taxon>
        <taxon>Actinomycetota</taxon>
        <taxon>Actinomycetes</taxon>
        <taxon>Micrococcales</taxon>
        <taxon>Cellulomonadaceae</taxon>
        <taxon>Cellulomonas</taxon>
    </lineage>
</organism>
<dbReference type="InterPro" id="IPR044068">
    <property type="entry name" value="CB"/>
</dbReference>
<proteinExistence type="predicted"/>
<evidence type="ECO:0000313" key="8">
    <source>
        <dbReference type="Proteomes" id="UP000199012"/>
    </source>
</evidence>
<sequence length="378" mass="43139">MPVVAHEEPGGGRGWRLVDDHGEPVTLVNEYLSYLSDVGRSPNTIRAYAYDMQYLLRFLEKEKLLFQDFRPKHSVTFLKYLREDASKAARASKREEKAPSGRQSPMRLSDATVARVLAAVASFYEFLIVSELYGDEHPMLTTEGGKPVRPRALGANSRQVPIRRRVRVKTPERLPRPMARSDVEAFLDSLTTLRDRAIFLLCVNGGLRPAEVLTLRLSNIHYGLRRVSITVQNQDPRGLRTKSREERIIDLHDADTLKALSDYVMHERPTGAPTDLVFLVGRQGSRRLEPVSYWAINRLFTRRLTALGLRTPWTTPHALRHTHATELYAHGMRDMTLQKRLGHKSPQSTKIYTRVADHTVKDDYVAALQHMSEQEKQA</sequence>
<dbReference type="SUPFAM" id="SSF56349">
    <property type="entry name" value="DNA breaking-rejoining enzymes"/>
    <property type="match status" value="1"/>
</dbReference>
<keyword evidence="3" id="KW-0233">DNA recombination</keyword>
<keyword evidence="8" id="KW-1185">Reference proteome</keyword>
<dbReference type="AlphaFoldDB" id="A0A1I1AX56"/>